<dbReference type="OrthoDB" id="10670387at2759"/>
<evidence type="ECO:0000256" key="1">
    <source>
        <dbReference type="SAM" id="MobiDB-lite"/>
    </source>
</evidence>
<feature type="region of interest" description="Disordered" evidence="1">
    <location>
        <begin position="256"/>
        <end position="337"/>
    </location>
</feature>
<organism evidence="3 4">
    <name type="scientific">Paraphaeosphaeria minitans</name>
    <dbReference type="NCBI Taxonomy" id="565426"/>
    <lineage>
        <taxon>Eukaryota</taxon>
        <taxon>Fungi</taxon>
        <taxon>Dikarya</taxon>
        <taxon>Ascomycota</taxon>
        <taxon>Pezizomycotina</taxon>
        <taxon>Dothideomycetes</taxon>
        <taxon>Pleosporomycetidae</taxon>
        <taxon>Pleosporales</taxon>
        <taxon>Massarineae</taxon>
        <taxon>Didymosphaeriaceae</taxon>
        <taxon>Paraphaeosphaeria</taxon>
    </lineage>
</organism>
<gene>
    <name evidence="3" type="ORF">PMIN01_03214</name>
</gene>
<reference evidence="3" key="1">
    <citation type="journal article" date="2020" name="Mol. Plant Microbe Interact.">
        <title>Genome Sequence of the Biocontrol Agent Coniothyrium minitans strain Conio (IMI 134523).</title>
        <authorList>
            <person name="Patel D."/>
            <person name="Shittu T.A."/>
            <person name="Baroncelli R."/>
            <person name="Muthumeenakshi S."/>
            <person name="Osborne T.H."/>
            <person name="Janganan T.K."/>
            <person name="Sreenivasaprasad S."/>
        </authorList>
    </citation>
    <scope>NUCLEOTIDE SEQUENCE</scope>
    <source>
        <strain evidence="3">Conio</strain>
    </source>
</reference>
<dbReference type="Proteomes" id="UP000756921">
    <property type="component" value="Unassembled WGS sequence"/>
</dbReference>
<evidence type="ECO:0000256" key="2">
    <source>
        <dbReference type="SAM" id="Phobius"/>
    </source>
</evidence>
<comment type="caution">
    <text evidence="3">The sequence shown here is derived from an EMBL/GenBank/DDBJ whole genome shotgun (WGS) entry which is preliminary data.</text>
</comment>
<protein>
    <submittedName>
        <fullName evidence="3">Uncharacterized protein</fullName>
    </submittedName>
</protein>
<dbReference type="EMBL" id="WJXW01000003">
    <property type="protein sequence ID" value="KAF9737931.1"/>
    <property type="molecule type" value="Genomic_DNA"/>
</dbReference>
<feature type="transmembrane region" description="Helical" evidence="2">
    <location>
        <begin position="134"/>
        <end position="154"/>
    </location>
</feature>
<keyword evidence="2" id="KW-1133">Transmembrane helix</keyword>
<keyword evidence="2" id="KW-0812">Transmembrane</keyword>
<evidence type="ECO:0000313" key="4">
    <source>
        <dbReference type="Proteomes" id="UP000756921"/>
    </source>
</evidence>
<feature type="compositionally biased region" description="Basic and acidic residues" evidence="1">
    <location>
        <begin position="263"/>
        <end position="281"/>
    </location>
</feature>
<proteinExistence type="predicted"/>
<keyword evidence="2" id="KW-0472">Membrane</keyword>
<keyword evidence="4" id="KW-1185">Reference proteome</keyword>
<sequence length="456" mass="48961">MADVTTRIRAAQLTTMERPGASPPRFSDLAIARGAGSRTRRAGCSSKENVRTFRTSGPSVFPSVGADPTLLNHVPAVWSWMSPGCSPTCCSPLGPSLTFAPCRIGLHASTRACVRVCNLDVGIWEQMAKAKSPIPMPIAIAIAIAIPIPIAMPIPMPIAMPIAMPITMPIPNPHPRLHRKPPPHCHAHLAAGGEDARHAQRNAARVQNSSLLARSCLLNSILPRSACPVVPPRYLPSVLPERSVAHPPLSSCPLNLFPPLSPDDGRANDANCRKTTPDPRTKPPSKGPVKRLPGSVVSSGSGEWPCANERGVRSSPRLVRERLGEGEGEGEGEERERPTRLAGLEMHFTRRRWLTRPAANQSSVPPSLSLSPHNIVARQARCRRVSFPPAPPRLAYCSSACPTCPPIPNQQHRRAASDLEAVCTPLSSAMAIVQPSLHSALLPHDDGHDDGHDHEC</sequence>
<evidence type="ECO:0000313" key="3">
    <source>
        <dbReference type="EMBL" id="KAF9737931.1"/>
    </source>
</evidence>
<name>A0A9P6GLN7_9PLEO</name>
<accession>A0A9P6GLN7</accession>
<dbReference type="AlphaFoldDB" id="A0A9P6GLN7"/>